<dbReference type="RefSeq" id="WP_184677731.1">
    <property type="nucleotide sequence ID" value="NZ_JACHGY010000001.1"/>
</dbReference>
<evidence type="ECO:0000313" key="2">
    <source>
        <dbReference type="EMBL" id="MBB6430198.1"/>
    </source>
</evidence>
<comment type="caution">
    <text evidence="2">The sequence shown here is derived from an EMBL/GenBank/DDBJ whole genome shotgun (WGS) entry which is preliminary data.</text>
</comment>
<keyword evidence="3" id="KW-1185">Reference proteome</keyword>
<dbReference type="Proteomes" id="UP000541810">
    <property type="component" value="Unassembled WGS sequence"/>
</dbReference>
<name>A0A7X0H6V4_9BACT</name>
<reference evidence="2 3" key="1">
    <citation type="submission" date="2020-08" db="EMBL/GenBank/DDBJ databases">
        <title>Genomic Encyclopedia of Type Strains, Phase IV (KMG-IV): sequencing the most valuable type-strain genomes for metagenomic binning, comparative biology and taxonomic classification.</title>
        <authorList>
            <person name="Goeker M."/>
        </authorList>
    </citation>
    <scope>NUCLEOTIDE SEQUENCE [LARGE SCALE GENOMIC DNA]</scope>
    <source>
        <strain evidence="2 3">DSM 103725</strain>
    </source>
</reference>
<feature type="signal peptide" evidence="1">
    <location>
        <begin position="1"/>
        <end position="23"/>
    </location>
</feature>
<proteinExistence type="predicted"/>
<dbReference type="EMBL" id="JACHGY010000001">
    <property type="protein sequence ID" value="MBB6430198.1"/>
    <property type="molecule type" value="Genomic_DNA"/>
</dbReference>
<evidence type="ECO:0000313" key="3">
    <source>
        <dbReference type="Proteomes" id="UP000541810"/>
    </source>
</evidence>
<protein>
    <recommendedName>
        <fullName evidence="4">Transporter</fullName>
    </recommendedName>
</protein>
<sequence length="281" mass="31387">MKTVTRAGAVLVAALAGVGGAHAQQSTDMPAAVQPGWEVLIVRQETHFSRMDDPRPGGFGRVDMWEFETTLAYGLTRESALMVHVPVMYWDLENAAPNPDADGWGLDDITLMYQYRFYQNDVGPIETRRAVLLTGAEVPTFDDGFSSDSLDPLLGVAYTRIDGRHGLNASALWKFNTGSEDGFVIEFGDSKYDALKLDGSYLYRLSPEEYSADTVGSHYVQAQLLGRYETNGDTSMMFAPGWMYEGPQWAFEATFHVPVFQELDHRTDLEFGINFGIRYLF</sequence>
<dbReference type="AlphaFoldDB" id="A0A7X0H6V4"/>
<gene>
    <name evidence="2" type="ORF">HNQ40_002004</name>
</gene>
<keyword evidence="1" id="KW-0732">Signal</keyword>
<feature type="chain" id="PRO_5030525334" description="Transporter" evidence="1">
    <location>
        <begin position="24"/>
        <end position="281"/>
    </location>
</feature>
<accession>A0A7X0H6V4</accession>
<evidence type="ECO:0008006" key="4">
    <source>
        <dbReference type="Google" id="ProtNLM"/>
    </source>
</evidence>
<organism evidence="2 3">
    <name type="scientific">Algisphaera agarilytica</name>
    <dbReference type="NCBI Taxonomy" id="1385975"/>
    <lineage>
        <taxon>Bacteria</taxon>
        <taxon>Pseudomonadati</taxon>
        <taxon>Planctomycetota</taxon>
        <taxon>Phycisphaerae</taxon>
        <taxon>Phycisphaerales</taxon>
        <taxon>Phycisphaeraceae</taxon>
        <taxon>Algisphaera</taxon>
    </lineage>
</organism>
<evidence type="ECO:0000256" key="1">
    <source>
        <dbReference type="SAM" id="SignalP"/>
    </source>
</evidence>